<gene>
    <name evidence="1" type="ORF">IZO911_LOCUS39819</name>
</gene>
<dbReference type="Gene3D" id="2.130.10.10">
    <property type="entry name" value="YVTN repeat-like/Quinoprotein amine dehydrogenase"/>
    <property type="match status" value="1"/>
</dbReference>
<evidence type="ECO:0000313" key="2">
    <source>
        <dbReference type="Proteomes" id="UP000663860"/>
    </source>
</evidence>
<organism evidence="1 2">
    <name type="scientific">Adineta steineri</name>
    <dbReference type="NCBI Taxonomy" id="433720"/>
    <lineage>
        <taxon>Eukaryota</taxon>
        <taxon>Metazoa</taxon>
        <taxon>Spiralia</taxon>
        <taxon>Gnathifera</taxon>
        <taxon>Rotifera</taxon>
        <taxon>Eurotatoria</taxon>
        <taxon>Bdelloidea</taxon>
        <taxon>Adinetida</taxon>
        <taxon>Adinetidae</taxon>
        <taxon>Adineta</taxon>
    </lineage>
</organism>
<comment type="caution">
    <text evidence="1">The sequence shown here is derived from an EMBL/GenBank/DDBJ whole genome shotgun (WGS) entry which is preliminary data.</text>
</comment>
<dbReference type="InterPro" id="IPR036322">
    <property type="entry name" value="WD40_repeat_dom_sf"/>
</dbReference>
<protein>
    <submittedName>
        <fullName evidence="1">Uncharacterized protein</fullName>
    </submittedName>
</protein>
<proteinExistence type="predicted"/>
<accession>A0A815LNB2</accession>
<evidence type="ECO:0000313" key="1">
    <source>
        <dbReference type="EMBL" id="CAF1406515.1"/>
    </source>
</evidence>
<dbReference type="InterPro" id="IPR015943">
    <property type="entry name" value="WD40/YVTN_repeat-like_dom_sf"/>
</dbReference>
<dbReference type="Proteomes" id="UP000663860">
    <property type="component" value="Unassembled WGS sequence"/>
</dbReference>
<dbReference type="AlphaFoldDB" id="A0A815LNB2"/>
<name>A0A815LNB2_9BILA</name>
<reference evidence="1" key="1">
    <citation type="submission" date="2021-02" db="EMBL/GenBank/DDBJ databases">
        <authorList>
            <person name="Nowell W R."/>
        </authorList>
    </citation>
    <scope>NUCLEOTIDE SEQUENCE</scope>
</reference>
<sequence length="177" mass="20926">MYSVYDYLVFHTHNNQIYLWQKHNEGLKELEETSHLITKDNQLVLVCTDNKRIILYDLKVKSRQTAQLDDDAGECEVVCLSNINKSDNEQYLFIICSDRLLRMYRVSNGEQVVKLFIDKDFYPFIGILNDHLLLKVANRLCIIKILDRKSLPPRLSDIKCSLFEQKAWLNCHNFHFV</sequence>
<dbReference type="EMBL" id="CAJNOE010001262">
    <property type="protein sequence ID" value="CAF1406515.1"/>
    <property type="molecule type" value="Genomic_DNA"/>
</dbReference>
<dbReference type="SUPFAM" id="SSF50978">
    <property type="entry name" value="WD40 repeat-like"/>
    <property type="match status" value="1"/>
</dbReference>